<evidence type="ECO:0000313" key="4">
    <source>
        <dbReference type="EMBL" id="PMR74332.1"/>
    </source>
</evidence>
<evidence type="ECO:0000313" key="5">
    <source>
        <dbReference type="Proteomes" id="UP000235803"/>
    </source>
</evidence>
<dbReference type="Proteomes" id="UP000235803">
    <property type="component" value="Unassembled WGS sequence"/>
</dbReference>
<accession>A0A2N7U1L6</accession>
<comment type="caution">
    <text evidence="4">The sequence shown here is derived from an EMBL/GenBank/DDBJ whole genome shotgun (WGS) entry which is preliminary data.</text>
</comment>
<dbReference type="PROSITE" id="PS51186">
    <property type="entry name" value="GNAT"/>
    <property type="match status" value="1"/>
</dbReference>
<dbReference type="CDD" id="cd04301">
    <property type="entry name" value="NAT_SF"/>
    <property type="match status" value="1"/>
</dbReference>
<dbReference type="Pfam" id="PF00583">
    <property type="entry name" value="Acetyltransf_1"/>
    <property type="match status" value="1"/>
</dbReference>
<dbReference type="EMBL" id="PNRF01000028">
    <property type="protein sequence ID" value="PMR74332.1"/>
    <property type="molecule type" value="Genomic_DNA"/>
</dbReference>
<sequence>MHVTIREAQAADYEPLCDLLRELNPDDPAPDAHTLDAFERITGHTDLTLLVVEAGGQLLATCYLNVISNLTRGGRPYALIENVVTRASHRNQGIGKRLLNHALEHAWSRGCYKVMLLTGSEEATTHAFYRACGFSGDAKQGYVIRSTARQNHFPREV</sequence>
<gene>
    <name evidence="4" type="ORF">C1H69_13825</name>
</gene>
<feature type="domain" description="N-acetyltransferase" evidence="3">
    <location>
        <begin position="3"/>
        <end position="156"/>
    </location>
</feature>
<dbReference type="GO" id="GO:0016747">
    <property type="term" value="F:acyltransferase activity, transferring groups other than amino-acyl groups"/>
    <property type="evidence" value="ECO:0007669"/>
    <property type="project" value="InterPro"/>
</dbReference>
<dbReference type="OrthoDB" id="7595389at2"/>
<reference evidence="4 5" key="1">
    <citation type="submission" date="2018-01" db="EMBL/GenBank/DDBJ databases">
        <title>Halomonas endophytica sp. nov., isolated from storage liquid in the stems of Populus euphratica.</title>
        <authorList>
            <person name="Chen C."/>
        </authorList>
    </citation>
    <scope>NUCLEOTIDE SEQUENCE [LARGE SCALE GENOMIC DNA]</scope>
    <source>
        <strain evidence="4 5">MC28</strain>
    </source>
</reference>
<organism evidence="4 5">
    <name type="scientific">Billgrantia endophytica</name>
    <dbReference type="NCBI Taxonomy" id="2033802"/>
    <lineage>
        <taxon>Bacteria</taxon>
        <taxon>Pseudomonadati</taxon>
        <taxon>Pseudomonadota</taxon>
        <taxon>Gammaproteobacteria</taxon>
        <taxon>Oceanospirillales</taxon>
        <taxon>Halomonadaceae</taxon>
        <taxon>Billgrantia</taxon>
    </lineage>
</organism>
<dbReference type="Gene3D" id="3.40.630.30">
    <property type="match status" value="1"/>
</dbReference>
<keyword evidence="2" id="KW-0012">Acyltransferase</keyword>
<evidence type="ECO:0000256" key="2">
    <source>
        <dbReference type="ARBA" id="ARBA00023315"/>
    </source>
</evidence>
<keyword evidence="1 4" id="KW-0808">Transferase</keyword>
<dbReference type="AlphaFoldDB" id="A0A2N7U1L6"/>
<dbReference type="InterPro" id="IPR000182">
    <property type="entry name" value="GNAT_dom"/>
</dbReference>
<dbReference type="SUPFAM" id="SSF55729">
    <property type="entry name" value="Acyl-CoA N-acyltransferases (Nat)"/>
    <property type="match status" value="1"/>
</dbReference>
<keyword evidence="5" id="KW-1185">Reference proteome</keyword>
<evidence type="ECO:0000256" key="1">
    <source>
        <dbReference type="ARBA" id="ARBA00022679"/>
    </source>
</evidence>
<dbReference type="RefSeq" id="WP_102653971.1">
    <property type="nucleotide sequence ID" value="NZ_PNRF01000028.1"/>
</dbReference>
<dbReference type="PANTHER" id="PTHR43877:SF1">
    <property type="entry name" value="ACETYLTRANSFERASE"/>
    <property type="match status" value="1"/>
</dbReference>
<evidence type="ECO:0000259" key="3">
    <source>
        <dbReference type="PROSITE" id="PS51186"/>
    </source>
</evidence>
<dbReference type="InterPro" id="IPR050832">
    <property type="entry name" value="Bact_Acetyltransf"/>
</dbReference>
<dbReference type="InterPro" id="IPR016181">
    <property type="entry name" value="Acyl_CoA_acyltransferase"/>
</dbReference>
<dbReference type="PANTHER" id="PTHR43877">
    <property type="entry name" value="AMINOALKYLPHOSPHONATE N-ACETYLTRANSFERASE-RELATED-RELATED"/>
    <property type="match status" value="1"/>
</dbReference>
<proteinExistence type="predicted"/>
<protein>
    <submittedName>
        <fullName evidence="4">GNAT family N-acetyltransferase</fullName>
    </submittedName>
</protein>
<name>A0A2N7U1L6_9GAMM</name>